<dbReference type="GO" id="GO:0003700">
    <property type="term" value="F:DNA-binding transcription factor activity"/>
    <property type="evidence" value="ECO:0007669"/>
    <property type="project" value="TreeGrafter"/>
</dbReference>
<dbReference type="AlphaFoldDB" id="A0A840J0Q4"/>
<feature type="domain" description="HTH tetR-type" evidence="3">
    <location>
        <begin position="52"/>
        <end position="112"/>
    </location>
</feature>
<gene>
    <name evidence="4" type="ORF">BJY18_004700</name>
</gene>
<evidence type="ECO:0000313" key="4">
    <source>
        <dbReference type="EMBL" id="MBB4687215.1"/>
    </source>
</evidence>
<dbReference type="InterPro" id="IPR050109">
    <property type="entry name" value="HTH-type_TetR-like_transc_reg"/>
</dbReference>
<dbReference type="RefSeq" id="WP_184781961.1">
    <property type="nucleotide sequence ID" value="NZ_JACHMG010000001.1"/>
</dbReference>
<feature type="DNA-binding region" description="H-T-H motif" evidence="2">
    <location>
        <begin position="75"/>
        <end position="94"/>
    </location>
</feature>
<accession>A0A840J0Q4</accession>
<protein>
    <submittedName>
        <fullName evidence="4">AcrR family transcriptional regulator</fullName>
    </submittedName>
</protein>
<dbReference type="Gene3D" id="1.10.10.10">
    <property type="entry name" value="Winged helix-like DNA-binding domain superfamily/Winged helix DNA-binding domain"/>
    <property type="match status" value="1"/>
</dbReference>
<dbReference type="PANTHER" id="PTHR30055">
    <property type="entry name" value="HTH-TYPE TRANSCRIPTIONAL REGULATOR RUTR"/>
    <property type="match status" value="1"/>
</dbReference>
<dbReference type="EMBL" id="JACHMG010000001">
    <property type="protein sequence ID" value="MBB4687215.1"/>
    <property type="molecule type" value="Genomic_DNA"/>
</dbReference>
<evidence type="ECO:0000259" key="3">
    <source>
        <dbReference type="PROSITE" id="PS50977"/>
    </source>
</evidence>
<dbReference type="InterPro" id="IPR009057">
    <property type="entry name" value="Homeodomain-like_sf"/>
</dbReference>
<comment type="caution">
    <text evidence="4">The sequence shown here is derived from an EMBL/GenBank/DDBJ whole genome shotgun (WGS) entry which is preliminary data.</text>
</comment>
<dbReference type="InterPro" id="IPR036388">
    <property type="entry name" value="WH-like_DNA-bd_sf"/>
</dbReference>
<evidence type="ECO:0000256" key="1">
    <source>
        <dbReference type="ARBA" id="ARBA00023125"/>
    </source>
</evidence>
<keyword evidence="1 2" id="KW-0238">DNA-binding</keyword>
<dbReference type="GO" id="GO:0004803">
    <property type="term" value="F:transposase activity"/>
    <property type="evidence" value="ECO:0007669"/>
    <property type="project" value="InterPro"/>
</dbReference>
<dbReference type="Pfam" id="PF01527">
    <property type="entry name" value="HTH_Tnp_1"/>
    <property type="match status" value="1"/>
</dbReference>
<evidence type="ECO:0000313" key="5">
    <source>
        <dbReference type="Proteomes" id="UP000581769"/>
    </source>
</evidence>
<dbReference type="InterPro" id="IPR036271">
    <property type="entry name" value="Tet_transcr_reg_TetR-rel_C_sf"/>
</dbReference>
<name>A0A840J0Q4_9PSEU</name>
<sequence>MTRPAPTTAAQRREAVARAFGEHGEGAARVARELGVAPSTVYRWAQKGDDQRDSSERLIAACQELAHSSSYDELTIEHVARTAGVAVRTAFNCFPTKKSLFGAAVQDAGVRMVTAMAREVSLPADPLAGLRDLLVSGLRAAQDQPSAYLLFADLGVPPADDQTSPWHEAMVAPCERLITAAIADGQLPPYEEPAVQARMLVAAARSLNAMVVTGTPPETVEPLMARLPLLLPPA</sequence>
<dbReference type="SUPFAM" id="SSF48498">
    <property type="entry name" value="Tetracyclin repressor-like, C-terminal domain"/>
    <property type="match status" value="1"/>
</dbReference>
<dbReference type="SUPFAM" id="SSF46689">
    <property type="entry name" value="Homeodomain-like"/>
    <property type="match status" value="2"/>
</dbReference>
<dbReference type="Proteomes" id="UP000581769">
    <property type="component" value="Unassembled WGS sequence"/>
</dbReference>
<dbReference type="GO" id="GO:0006313">
    <property type="term" value="P:DNA transposition"/>
    <property type="evidence" value="ECO:0007669"/>
    <property type="project" value="InterPro"/>
</dbReference>
<dbReference type="InterPro" id="IPR002514">
    <property type="entry name" value="Transposase_8"/>
</dbReference>
<dbReference type="Gene3D" id="1.10.357.10">
    <property type="entry name" value="Tetracycline Repressor, domain 2"/>
    <property type="match status" value="1"/>
</dbReference>
<keyword evidence="5" id="KW-1185">Reference proteome</keyword>
<dbReference type="PANTHER" id="PTHR30055:SF233">
    <property type="entry name" value="REGULATORY PROTEIN TETR"/>
    <property type="match status" value="1"/>
</dbReference>
<proteinExistence type="predicted"/>
<dbReference type="GO" id="GO:0000976">
    <property type="term" value="F:transcription cis-regulatory region binding"/>
    <property type="evidence" value="ECO:0007669"/>
    <property type="project" value="TreeGrafter"/>
</dbReference>
<dbReference type="PROSITE" id="PS50977">
    <property type="entry name" value="HTH_TETR_2"/>
    <property type="match status" value="1"/>
</dbReference>
<reference evidence="4 5" key="1">
    <citation type="submission" date="2020-08" db="EMBL/GenBank/DDBJ databases">
        <title>Sequencing the genomes of 1000 actinobacteria strains.</title>
        <authorList>
            <person name="Klenk H.-P."/>
        </authorList>
    </citation>
    <scope>NUCLEOTIDE SEQUENCE [LARGE SCALE GENOMIC DNA]</scope>
    <source>
        <strain evidence="4 5">DSM 45859</strain>
    </source>
</reference>
<evidence type="ECO:0000256" key="2">
    <source>
        <dbReference type="PROSITE-ProRule" id="PRU00335"/>
    </source>
</evidence>
<dbReference type="InterPro" id="IPR001647">
    <property type="entry name" value="HTH_TetR"/>
</dbReference>
<organism evidence="4 5">
    <name type="scientific">Amycolatopsis jiangsuensis</name>
    <dbReference type="NCBI Taxonomy" id="1181879"/>
    <lineage>
        <taxon>Bacteria</taxon>
        <taxon>Bacillati</taxon>
        <taxon>Actinomycetota</taxon>
        <taxon>Actinomycetes</taxon>
        <taxon>Pseudonocardiales</taxon>
        <taxon>Pseudonocardiaceae</taxon>
        <taxon>Amycolatopsis</taxon>
    </lineage>
</organism>